<feature type="domain" description="Response regulatory" evidence="5">
    <location>
        <begin position="6"/>
        <end position="124"/>
    </location>
</feature>
<dbReference type="InterPro" id="IPR011006">
    <property type="entry name" value="CheY-like_superfamily"/>
</dbReference>
<organism evidence="6 7">
    <name type="scientific">Thermomonospora echinospora</name>
    <dbReference type="NCBI Taxonomy" id="1992"/>
    <lineage>
        <taxon>Bacteria</taxon>
        <taxon>Bacillati</taxon>
        <taxon>Actinomycetota</taxon>
        <taxon>Actinomycetes</taxon>
        <taxon>Streptosporangiales</taxon>
        <taxon>Thermomonosporaceae</taxon>
        <taxon>Thermomonospora</taxon>
    </lineage>
</organism>
<dbReference type="GO" id="GO:0005524">
    <property type="term" value="F:ATP binding"/>
    <property type="evidence" value="ECO:0007669"/>
    <property type="project" value="UniProtKB-KW"/>
</dbReference>
<evidence type="ECO:0000256" key="4">
    <source>
        <dbReference type="SAM" id="Phobius"/>
    </source>
</evidence>
<feature type="transmembrane region" description="Helical" evidence="4">
    <location>
        <begin position="406"/>
        <end position="428"/>
    </location>
</feature>
<dbReference type="PANTHER" id="PTHR43384">
    <property type="entry name" value="SEPTUM SITE-DETERMINING PROTEIN MIND HOMOLOG, CHLOROPLASTIC-RELATED"/>
    <property type="match status" value="1"/>
</dbReference>
<keyword evidence="1" id="KW-0547">Nucleotide-binding</keyword>
<reference evidence="7" key="1">
    <citation type="submission" date="2016-10" db="EMBL/GenBank/DDBJ databases">
        <authorList>
            <person name="Varghese N."/>
            <person name="Submissions S."/>
        </authorList>
    </citation>
    <scope>NUCLEOTIDE SEQUENCE [LARGE SCALE GENOMIC DNA]</scope>
    <source>
        <strain evidence="7">DSM 43163</strain>
    </source>
</reference>
<dbReference type="InterPro" id="IPR050625">
    <property type="entry name" value="ParA/MinD_ATPase"/>
</dbReference>
<dbReference type="GO" id="GO:0016887">
    <property type="term" value="F:ATP hydrolysis activity"/>
    <property type="evidence" value="ECO:0007669"/>
    <property type="project" value="TreeGrafter"/>
</dbReference>
<evidence type="ECO:0000259" key="5">
    <source>
        <dbReference type="PROSITE" id="PS50110"/>
    </source>
</evidence>
<evidence type="ECO:0000313" key="7">
    <source>
        <dbReference type="Proteomes" id="UP000236723"/>
    </source>
</evidence>
<dbReference type="PANTHER" id="PTHR43384:SF6">
    <property type="entry name" value="SEPTUM SITE-DETERMINING PROTEIN MIND HOMOLOG, CHLOROPLASTIC"/>
    <property type="match status" value="1"/>
</dbReference>
<dbReference type="GO" id="GO:0009898">
    <property type="term" value="C:cytoplasmic side of plasma membrane"/>
    <property type="evidence" value="ECO:0007669"/>
    <property type="project" value="TreeGrafter"/>
</dbReference>
<dbReference type="GO" id="GO:0051782">
    <property type="term" value="P:negative regulation of cell division"/>
    <property type="evidence" value="ECO:0007669"/>
    <property type="project" value="TreeGrafter"/>
</dbReference>
<dbReference type="AlphaFoldDB" id="A0A1H6A4H9"/>
<dbReference type="PROSITE" id="PS50110">
    <property type="entry name" value="RESPONSE_REGULATORY"/>
    <property type="match status" value="1"/>
</dbReference>
<dbReference type="InterPro" id="IPR027417">
    <property type="entry name" value="P-loop_NTPase"/>
</dbReference>
<dbReference type="GO" id="GO:0000160">
    <property type="term" value="P:phosphorelay signal transduction system"/>
    <property type="evidence" value="ECO:0007669"/>
    <property type="project" value="InterPro"/>
</dbReference>
<protein>
    <submittedName>
        <fullName evidence="6">Pilus assembly protein CpaE</fullName>
    </submittedName>
</protein>
<keyword evidence="2" id="KW-0067">ATP-binding</keyword>
<evidence type="ECO:0000313" key="6">
    <source>
        <dbReference type="EMBL" id="SEG43643.1"/>
    </source>
</evidence>
<dbReference type="SUPFAM" id="SSF52172">
    <property type="entry name" value="CheY-like"/>
    <property type="match status" value="1"/>
</dbReference>
<evidence type="ECO:0000256" key="1">
    <source>
        <dbReference type="ARBA" id="ARBA00022741"/>
    </source>
</evidence>
<dbReference type="Pfam" id="PF13614">
    <property type="entry name" value="AAA_31"/>
    <property type="match status" value="1"/>
</dbReference>
<dbReference type="Gene3D" id="3.40.50.2300">
    <property type="match status" value="1"/>
</dbReference>
<dbReference type="Gene3D" id="3.40.50.300">
    <property type="entry name" value="P-loop containing nucleotide triphosphate hydrolases"/>
    <property type="match status" value="1"/>
</dbReference>
<name>A0A1H6A4H9_9ACTN</name>
<proteinExistence type="predicted"/>
<dbReference type="SUPFAM" id="SSF52540">
    <property type="entry name" value="P-loop containing nucleoside triphosphate hydrolases"/>
    <property type="match status" value="1"/>
</dbReference>
<dbReference type="Proteomes" id="UP000236723">
    <property type="component" value="Unassembled WGS sequence"/>
</dbReference>
<accession>A0A1H6A4H9</accession>
<dbReference type="EMBL" id="FNVO01000005">
    <property type="protein sequence ID" value="SEG43643.1"/>
    <property type="molecule type" value="Genomic_DNA"/>
</dbReference>
<dbReference type="InterPro" id="IPR001789">
    <property type="entry name" value="Sig_transdc_resp-reg_receiver"/>
</dbReference>
<keyword evidence="4" id="KW-0812">Transmembrane</keyword>
<sequence length="518" mass="55116">MNAVIRVLMGSADRDLVASLTTQLHEISEVTLAGVEGTSGEVVQAIAGGLPGLDVILLHQELGPQPATDLIRELAIRHPHLAVVLVADEATAAIYGAAMAAGARGVIARDSTVSELQSRIESAAEWSRSMRRHFAESSTVTRSGRMGSLLAVCGSKGGTGATTLAVHVAMAAAETGQSVCLVDMDLQKGDLPSYLDIHHRRSIIDLISVAEDLDGTALAEALFVHQSGLHLLLAPPNGEDAESVSARVARRILAALRSRYDLVVIDCGSHMFDGNAVAVELADRVLVTCTPDLPSLRGAKRLGRLWDRLGIRKEEDASAVFVRHHKRNEIQPDLARKMLGMPLLAVTVPADFRALEEAVNTGLPSAVRSNDYRRAIARIVGELELEGEPDGAPDPASDKGASLYEFVALLPLLGVLVLIAWQIVLVGLTLMHSGHAANEAARAVSVLGYDTPAAQMEVRKRTVARISGPWGDEEHLSIEVGDGFAKVTIETPGVVPGWWTSFDVSSTSRIVYEGDGDD</sequence>
<keyword evidence="4" id="KW-0472">Membrane</keyword>
<evidence type="ECO:0000256" key="3">
    <source>
        <dbReference type="PROSITE-ProRule" id="PRU00169"/>
    </source>
</evidence>
<keyword evidence="7" id="KW-1185">Reference proteome</keyword>
<dbReference type="InterPro" id="IPR025669">
    <property type="entry name" value="AAA_dom"/>
</dbReference>
<gene>
    <name evidence="6" type="ORF">SAMN04489712_105209</name>
</gene>
<comment type="caution">
    <text evidence="3">Lacks conserved residue(s) required for the propagation of feature annotation.</text>
</comment>
<evidence type="ECO:0000256" key="2">
    <source>
        <dbReference type="ARBA" id="ARBA00022840"/>
    </source>
</evidence>
<dbReference type="GO" id="GO:0005829">
    <property type="term" value="C:cytosol"/>
    <property type="evidence" value="ECO:0007669"/>
    <property type="project" value="TreeGrafter"/>
</dbReference>
<keyword evidence="4" id="KW-1133">Transmembrane helix</keyword>